<gene>
    <name evidence="8" type="ORF">EPUS_00571</name>
</gene>
<dbReference type="Proteomes" id="UP000019373">
    <property type="component" value="Unassembled WGS sequence"/>
</dbReference>
<dbReference type="GO" id="GO:0009277">
    <property type="term" value="C:fungal-type cell wall"/>
    <property type="evidence" value="ECO:0007669"/>
    <property type="project" value="TreeGrafter"/>
</dbReference>
<dbReference type="AlphaFoldDB" id="U1G2S4"/>
<dbReference type="eggNOG" id="ENOG502QQD8">
    <property type="taxonomic scope" value="Eukaryota"/>
</dbReference>
<evidence type="ECO:0000256" key="1">
    <source>
        <dbReference type="ARBA" id="ARBA00004191"/>
    </source>
</evidence>
<evidence type="ECO:0000256" key="2">
    <source>
        <dbReference type="ARBA" id="ARBA00022512"/>
    </source>
</evidence>
<evidence type="ECO:0000259" key="7">
    <source>
        <dbReference type="Pfam" id="PF22799"/>
    </source>
</evidence>
<feature type="domain" description="Cell wall mannoprotein PIR1-like C-terminal" evidence="7">
    <location>
        <begin position="131"/>
        <end position="204"/>
    </location>
</feature>
<feature type="region of interest" description="Disordered" evidence="6">
    <location>
        <begin position="1"/>
        <end position="20"/>
    </location>
</feature>
<accession>U1G2S4</accession>
<evidence type="ECO:0000256" key="5">
    <source>
        <dbReference type="ARBA" id="ARBA00038219"/>
    </source>
</evidence>
<reference evidence="9" key="1">
    <citation type="journal article" date="2014" name="BMC Genomics">
        <title>Genome characteristics reveal the impact of lichenization on lichen-forming fungus Endocarpon pusillum Hedwig (Verrucariales, Ascomycota).</title>
        <authorList>
            <person name="Wang Y.-Y."/>
            <person name="Liu B."/>
            <person name="Zhang X.-Y."/>
            <person name="Zhou Q.-M."/>
            <person name="Zhang T."/>
            <person name="Li H."/>
            <person name="Yu Y.-F."/>
            <person name="Zhang X.-L."/>
            <person name="Hao X.-Y."/>
            <person name="Wang M."/>
            <person name="Wang L."/>
            <person name="Wei J.-C."/>
        </authorList>
    </citation>
    <scope>NUCLEOTIDE SEQUENCE [LARGE SCALE GENOMIC DNA]</scope>
    <source>
        <strain evidence="9">Z07020 / HMAS-L-300199</strain>
    </source>
</reference>
<evidence type="ECO:0000313" key="8">
    <source>
        <dbReference type="EMBL" id="ERF71582.1"/>
    </source>
</evidence>
<dbReference type="HOGENOM" id="CLU_039662_2_1_1"/>
<organism evidence="8 9">
    <name type="scientific">Endocarpon pusillum (strain Z07020 / HMAS-L-300199)</name>
    <name type="common">Lichen-forming fungus</name>
    <dbReference type="NCBI Taxonomy" id="1263415"/>
    <lineage>
        <taxon>Eukaryota</taxon>
        <taxon>Fungi</taxon>
        <taxon>Dikarya</taxon>
        <taxon>Ascomycota</taxon>
        <taxon>Pezizomycotina</taxon>
        <taxon>Eurotiomycetes</taxon>
        <taxon>Chaetothyriomycetidae</taxon>
        <taxon>Verrucariales</taxon>
        <taxon>Verrucariaceae</taxon>
        <taxon>Endocarpon</taxon>
    </lineage>
</organism>
<dbReference type="Pfam" id="PF22799">
    <property type="entry name" value="PIR1-like_C"/>
    <property type="match status" value="1"/>
</dbReference>
<proteinExistence type="inferred from homology"/>
<evidence type="ECO:0000256" key="3">
    <source>
        <dbReference type="ARBA" id="ARBA00022525"/>
    </source>
</evidence>
<evidence type="ECO:0000256" key="4">
    <source>
        <dbReference type="ARBA" id="ARBA00022729"/>
    </source>
</evidence>
<keyword evidence="4" id="KW-0732">Signal</keyword>
<evidence type="ECO:0000313" key="9">
    <source>
        <dbReference type="Proteomes" id="UP000019373"/>
    </source>
</evidence>
<name>U1G2S4_ENDPU</name>
<evidence type="ECO:0000256" key="6">
    <source>
        <dbReference type="SAM" id="MobiDB-lite"/>
    </source>
</evidence>
<dbReference type="GO" id="GO:0005199">
    <property type="term" value="F:structural constituent of cell wall"/>
    <property type="evidence" value="ECO:0007669"/>
    <property type="project" value="TreeGrafter"/>
</dbReference>
<keyword evidence="3" id="KW-0964">Secreted</keyword>
<dbReference type="InterPro" id="IPR054508">
    <property type="entry name" value="PIR1-like_C"/>
</dbReference>
<keyword evidence="2" id="KW-0134">Cell wall</keyword>
<dbReference type="OrthoDB" id="5415592at2759"/>
<dbReference type="PANTHER" id="PTHR47254:SF1">
    <property type="entry name" value="CELL WALL MANNOPROTEIN CIS3-RELATED"/>
    <property type="match status" value="1"/>
</dbReference>
<comment type="subcellular location">
    <subcellularLocation>
        <location evidence="1">Secreted</location>
        <location evidence="1">Cell wall</location>
    </subcellularLocation>
</comment>
<dbReference type="RefSeq" id="XP_007802791.1">
    <property type="nucleotide sequence ID" value="XM_007804600.1"/>
</dbReference>
<keyword evidence="9" id="KW-1185">Reference proteome</keyword>
<dbReference type="OMA" id="NTMWSNN"/>
<dbReference type="GO" id="GO:0031505">
    <property type="term" value="P:fungal-type cell wall organization"/>
    <property type="evidence" value="ECO:0007669"/>
    <property type="project" value="TreeGrafter"/>
</dbReference>
<dbReference type="InterPro" id="IPR051153">
    <property type="entry name" value="Yeast_CWMannoprotein_PIR"/>
</dbReference>
<dbReference type="PANTHER" id="PTHR47254">
    <property type="entry name" value="CELL WALL MANNOPROTEIN CIS3-RELATED"/>
    <property type="match status" value="1"/>
</dbReference>
<sequence length="215" mass="22532">MHGLDTWGQPQGLPVRQIADGQPQVPTYTMAPVSMIMDGQVQGGMHTMIMMPASQTGDGLPQASVVTAAPVPQISDGQTRAKASTRTLVSRVSDAQPQALAATDPAASSSAGTRLVACKSEGTLELTLNDGVLKDAQGRTGYIASNFQFQFDAPPQAGAIYTSGFSVCSNGSLALGGSNIFYQCLSGNFYNLYDRYWAAQCSPVTLETLALQDCA</sequence>
<comment type="similarity">
    <text evidence="5">Belongs to the PIR protein family.</text>
</comment>
<dbReference type="EMBL" id="KE721204">
    <property type="protein sequence ID" value="ERF71582.1"/>
    <property type="molecule type" value="Genomic_DNA"/>
</dbReference>
<protein>
    <recommendedName>
        <fullName evidence="7">Cell wall mannoprotein PIR1-like C-terminal domain-containing protein</fullName>
    </recommendedName>
</protein>
<dbReference type="GeneID" id="19235632"/>